<sequence length="144" mass="16877">MIGFFEHQYLSYKKSHLRNLIALAKSDGHFHADEEVMIYKVGEKYGLKDRQIASLINEPVTEEWHLPDTHDQKMEQLYDLMQMVYADGVVNDSEILFCEEIVEKLDFSTKIVPWLLTLFDKGYRPMGEEWTATKVEALSKFVKN</sequence>
<keyword evidence="2" id="KW-1185">Reference proteome</keyword>
<evidence type="ECO:0008006" key="3">
    <source>
        <dbReference type="Google" id="ProtNLM"/>
    </source>
</evidence>
<protein>
    <recommendedName>
        <fullName evidence="3">TerB family tellurite resistance protein</fullName>
    </recommendedName>
</protein>
<comment type="caution">
    <text evidence="1">The sequence shown here is derived from an EMBL/GenBank/DDBJ whole genome shotgun (WGS) entry which is preliminary data.</text>
</comment>
<evidence type="ECO:0000313" key="1">
    <source>
        <dbReference type="EMBL" id="MDN4164302.1"/>
    </source>
</evidence>
<dbReference type="InterPro" id="IPR029024">
    <property type="entry name" value="TerB-like"/>
</dbReference>
<dbReference type="Proteomes" id="UP001168552">
    <property type="component" value="Unassembled WGS sequence"/>
</dbReference>
<dbReference type="CDD" id="cd07177">
    <property type="entry name" value="terB_like"/>
    <property type="match status" value="1"/>
</dbReference>
<name>A0ABT8F1H2_9BACT</name>
<evidence type="ECO:0000313" key="2">
    <source>
        <dbReference type="Proteomes" id="UP001168552"/>
    </source>
</evidence>
<dbReference type="Gene3D" id="1.10.3680.10">
    <property type="entry name" value="TerB-like"/>
    <property type="match status" value="1"/>
</dbReference>
<dbReference type="RefSeq" id="WP_320002828.1">
    <property type="nucleotide sequence ID" value="NZ_JAUHJS010000001.1"/>
</dbReference>
<proteinExistence type="predicted"/>
<dbReference type="SUPFAM" id="SSF158682">
    <property type="entry name" value="TerB-like"/>
    <property type="match status" value="1"/>
</dbReference>
<dbReference type="EMBL" id="JAUHJS010000001">
    <property type="protein sequence ID" value="MDN4164302.1"/>
    <property type="molecule type" value="Genomic_DNA"/>
</dbReference>
<accession>A0ABT8F1H2</accession>
<reference evidence="1" key="1">
    <citation type="submission" date="2023-06" db="EMBL/GenBank/DDBJ databases">
        <title>Cytophagales bacterium Strain LB-30, isolated from soil.</title>
        <authorList>
            <person name="Liu B."/>
        </authorList>
    </citation>
    <scope>NUCLEOTIDE SEQUENCE</scope>
    <source>
        <strain evidence="1">LB-30</strain>
    </source>
</reference>
<gene>
    <name evidence="1" type="ORF">QWY31_02250</name>
</gene>
<organism evidence="1 2">
    <name type="scientific">Shiella aurantiaca</name>
    <dbReference type="NCBI Taxonomy" id="3058365"/>
    <lineage>
        <taxon>Bacteria</taxon>
        <taxon>Pseudomonadati</taxon>
        <taxon>Bacteroidota</taxon>
        <taxon>Cytophagia</taxon>
        <taxon>Cytophagales</taxon>
        <taxon>Shiellaceae</taxon>
        <taxon>Shiella</taxon>
    </lineage>
</organism>